<keyword evidence="10" id="KW-0677">Repeat</keyword>
<evidence type="ECO:0000313" key="22">
    <source>
        <dbReference type="Proteomes" id="UP000035740"/>
    </source>
</evidence>
<dbReference type="Gramene" id="KMS99371">
    <property type="protein sequence ID" value="KMS99371"/>
    <property type="gene ID" value="BVRB_2g044960"/>
</dbReference>
<protein>
    <recommendedName>
        <fullName evidence="2">non-specific serine/threonine protein kinase</fullName>
        <ecNumber evidence="2">2.7.11.1</ecNumber>
    </recommendedName>
</protein>
<comment type="subcellular location">
    <subcellularLocation>
        <location evidence="1">Cell membrane</location>
        <topology evidence="1">Single-pass membrane protein</topology>
    </subcellularLocation>
</comment>
<organism evidence="21 22">
    <name type="scientific">Beta vulgaris subsp. vulgaris</name>
    <name type="common">Beet</name>
    <dbReference type="NCBI Taxonomy" id="3555"/>
    <lineage>
        <taxon>Eukaryota</taxon>
        <taxon>Viridiplantae</taxon>
        <taxon>Streptophyta</taxon>
        <taxon>Embryophyta</taxon>
        <taxon>Tracheophyta</taxon>
        <taxon>Spermatophyta</taxon>
        <taxon>Magnoliopsida</taxon>
        <taxon>eudicotyledons</taxon>
        <taxon>Gunneridae</taxon>
        <taxon>Pentapetalae</taxon>
        <taxon>Caryophyllales</taxon>
        <taxon>Chenopodiaceae</taxon>
        <taxon>Betoideae</taxon>
        <taxon>Beta</taxon>
    </lineage>
</organism>
<feature type="domain" description="Protein kinase" evidence="20">
    <location>
        <begin position="390"/>
        <end position="697"/>
    </location>
</feature>
<name>A0A0J8BEL4_BETVV</name>
<dbReference type="OrthoDB" id="1110956at2759"/>
<dbReference type="EMBL" id="KQ090219">
    <property type="protein sequence ID" value="KMS99371.1"/>
    <property type="molecule type" value="Genomic_DNA"/>
</dbReference>
<dbReference type="GO" id="GO:0004674">
    <property type="term" value="F:protein serine/threonine kinase activity"/>
    <property type="evidence" value="ECO:0007669"/>
    <property type="project" value="UniProtKB-KW"/>
</dbReference>
<evidence type="ECO:0000256" key="17">
    <source>
        <dbReference type="ARBA" id="ARBA00023180"/>
    </source>
</evidence>
<dbReference type="GO" id="GO:0007166">
    <property type="term" value="P:cell surface receptor signaling pathway"/>
    <property type="evidence" value="ECO:0007669"/>
    <property type="project" value="InterPro"/>
</dbReference>
<keyword evidence="14" id="KW-1133">Transmembrane helix</keyword>
<dbReference type="Gene3D" id="3.30.200.20">
    <property type="entry name" value="Phosphorylase Kinase, domain 1"/>
    <property type="match status" value="3"/>
</dbReference>
<dbReference type="Pfam" id="PF07714">
    <property type="entry name" value="PK_Tyr_Ser-Thr"/>
    <property type="match status" value="2"/>
</dbReference>
<evidence type="ECO:0000256" key="18">
    <source>
        <dbReference type="ARBA" id="ARBA00047899"/>
    </source>
</evidence>
<dbReference type="Proteomes" id="UP000035740">
    <property type="component" value="Unassembled WGS sequence"/>
</dbReference>
<dbReference type="InterPro" id="IPR045274">
    <property type="entry name" value="WAK-like"/>
</dbReference>
<evidence type="ECO:0000256" key="12">
    <source>
        <dbReference type="ARBA" id="ARBA00022777"/>
    </source>
</evidence>
<gene>
    <name evidence="21" type="ORF">BVRB_2g044960</name>
</gene>
<keyword evidence="13" id="KW-0067">ATP-binding</keyword>
<evidence type="ECO:0000256" key="15">
    <source>
        <dbReference type="ARBA" id="ARBA00023136"/>
    </source>
</evidence>
<dbReference type="SUPFAM" id="SSF56112">
    <property type="entry name" value="Protein kinase-like (PK-like)"/>
    <property type="match status" value="3"/>
</dbReference>
<keyword evidence="7" id="KW-0808">Transferase</keyword>
<keyword evidence="11" id="KW-0547">Nucleotide-binding</keyword>
<evidence type="ECO:0000256" key="7">
    <source>
        <dbReference type="ARBA" id="ARBA00022679"/>
    </source>
</evidence>
<keyword evidence="12" id="KW-0418">Kinase</keyword>
<keyword evidence="9" id="KW-0732">Signal</keyword>
<dbReference type="GO" id="GO:0005524">
    <property type="term" value="F:ATP binding"/>
    <property type="evidence" value="ECO:0007669"/>
    <property type="project" value="UniProtKB-KW"/>
</dbReference>
<keyword evidence="4" id="KW-0723">Serine/threonine-protein kinase</keyword>
<keyword evidence="3" id="KW-1003">Cell membrane</keyword>
<keyword evidence="22" id="KW-1185">Reference proteome</keyword>
<evidence type="ECO:0000256" key="16">
    <source>
        <dbReference type="ARBA" id="ARBA00023170"/>
    </source>
</evidence>
<dbReference type="InterPro" id="IPR001245">
    <property type="entry name" value="Ser-Thr/Tyr_kinase_cat_dom"/>
</dbReference>
<evidence type="ECO:0000256" key="3">
    <source>
        <dbReference type="ARBA" id="ARBA00022475"/>
    </source>
</evidence>
<evidence type="ECO:0000256" key="6">
    <source>
        <dbReference type="ARBA" id="ARBA00022614"/>
    </source>
</evidence>
<evidence type="ECO:0000256" key="2">
    <source>
        <dbReference type="ARBA" id="ARBA00012513"/>
    </source>
</evidence>
<comment type="catalytic activity">
    <reaction evidence="18">
        <text>L-threonyl-[protein] + ATP = O-phospho-L-threonyl-[protein] + ADP + H(+)</text>
        <dbReference type="Rhea" id="RHEA:46608"/>
        <dbReference type="Rhea" id="RHEA-COMP:11060"/>
        <dbReference type="Rhea" id="RHEA-COMP:11605"/>
        <dbReference type="ChEBI" id="CHEBI:15378"/>
        <dbReference type="ChEBI" id="CHEBI:30013"/>
        <dbReference type="ChEBI" id="CHEBI:30616"/>
        <dbReference type="ChEBI" id="CHEBI:61977"/>
        <dbReference type="ChEBI" id="CHEBI:456216"/>
        <dbReference type="EC" id="2.7.11.1"/>
    </reaction>
</comment>
<dbReference type="PANTHER" id="PTHR27005">
    <property type="entry name" value="WALL-ASSOCIATED RECEPTOR KINASE-LIKE 21"/>
    <property type="match status" value="1"/>
</dbReference>
<dbReference type="PANTHER" id="PTHR27005:SF466">
    <property type="entry name" value="NON-FUNCTIONAL PSEUDOKINASE ZED1-LIKE"/>
    <property type="match status" value="1"/>
</dbReference>
<evidence type="ECO:0000256" key="11">
    <source>
        <dbReference type="ARBA" id="ARBA00022741"/>
    </source>
</evidence>
<evidence type="ECO:0000256" key="13">
    <source>
        <dbReference type="ARBA" id="ARBA00022840"/>
    </source>
</evidence>
<dbReference type="EC" id="2.7.11.1" evidence="2"/>
<dbReference type="Gene3D" id="1.10.510.10">
    <property type="entry name" value="Transferase(Phosphotransferase) domain 1"/>
    <property type="match status" value="4"/>
</dbReference>
<keyword evidence="15" id="KW-0472">Membrane</keyword>
<evidence type="ECO:0000256" key="9">
    <source>
        <dbReference type="ARBA" id="ARBA00022729"/>
    </source>
</evidence>
<keyword evidence="5" id="KW-0597">Phosphoprotein</keyword>
<dbReference type="InterPro" id="IPR011009">
    <property type="entry name" value="Kinase-like_dom_sf"/>
</dbReference>
<evidence type="ECO:0000313" key="21">
    <source>
        <dbReference type="EMBL" id="KMS99371.1"/>
    </source>
</evidence>
<dbReference type="eggNOG" id="KOG1187">
    <property type="taxonomic scope" value="Eukaryota"/>
</dbReference>
<dbReference type="GO" id="GO:0005886">
    <property type="term" value="C:plasma membrane"/>
    <property type="evidence" value="ECO:0007669"/>
    <property type="project" value="UniProtKB-SubCell"/>
</dbReference>
<evidence type="ECO:0000256" key="14">
    <source>
        <dbReference type="ARBA" id="ARBA00022989"/>
    </source>
</evidence>
<proteinExistence type="predicted"/>
<evidence type="ECO:0000256" key="10">
    <source>
        <dbReference type="ARBA" id="ARBA00022737"/>
    </source>
</evidence>
<dbReference type="OMA" id="CRMEKSF"/>
<comment type="catalytic activity">
    <reaction evidence="19">
        <text>L-seryl-[protein] + ATP = O-phospho-L-seryl-[protein] + ADP + H(+)</text>
        <dbReference type="Rhea" id="RHEA:17989"/>
        <dbReference type="Rhea" id="RHEA-COMP:9863"/>
        <dbReference type="Rhea" id="RHEA-COMP:11604"/>
        <dbReference type="ChEBI" id="CHEBI:15378"/>
        <dbReference type="ChEBI" id="CHEBI:29999"/>
        <dbReference type="ChEBI" id="CHEBI:30616"/>
        <dbReference type="ChEBI" id="CHEBI:83421"/>
        <dbReference type="ChEBI" id="CHEBI:456216"/>
        <dbReference type="EC" id="2.7.11.1"/>
    </reaction>
</comment>
<keyword evidence="16" id="KW-0675">Receptor</keyword>
<keyword evidence="6" id="KW-0433">Leucine-rich repeat</keyword>
<dbReference type="InterPro" id="IPR000719">
    <property type="entry name" value="Prot_kinase_dom"/>
</dbReference>
<dbReference type="PROSITE" id="PS50011">
    <property type="entry name" value="PROTEIN_KINASE_DOM"/>
    <property type="match status" value="3"/>
</dbReference>
<dbReference type="AlphaFoldDB" id="A0A0J8BEL4"/>
<evidence type="ECO:0000256" key="8">
    <source>
        <dbReference type="ARBA" id="ARBA00022692"/>
    </source>
</evidence>
<feature type="domain" description="Protein kinase" evidence="20">
    <location>
        <begin position="71"/>
        <end position="358"/>
    </location>
</feature>
<sequence length="1009" mass="116153">MLTRAKKKATRVWDKSSLKPQLRKKYLIFHGREKYYIRNGAWLLEESISLFHGKANPIRHFSADDLNNMKVDRLPFYRQGFYNLHLGSWEGMVVVIKKPHVADHDMKEHFLRDIVVATQMDTHNNAQKILGCCLETDHPVLVNEWVAYGDLRDSMPARDGNDQNEQILEWKDRLRIAWEISHAVAYLHTAFPRVIIHRNLTPASVFLDHDNSAKLTDYCVSVSIPEGEEFVETMHIAGTYGYMAPEYAMHSIVTESTDVYSFGMLFLMLVTGKNPVHFIQGGGQLYEQRDELVTWVQNGIRNMLNINIQDYAITRNALATIEDLQLRASTELAIRCIAAEGECRPTMVEVATQLKNMIRPPQGECIYRIFQGSKENFIDNEAIVLEESISIFGHRVNPARYFSVYELNNMNVEYWHKCCNLYQGSWEGRAVFVKLPENVLKVPTSSNEIRSRVSREIVIATEMTSHNNFHKLLGCCLETKFPVLVYEWMQTLEDRILLQDENQNKVPLLEWKDRLRIAWEISNVVSFLPSFIQCQIIDEYLELDGVFLDLDNTAKLSNFNFCVSNLESEEYRMEKCTDVYSFGVLLLVLLTGKTTNSSSVGVGESSKSIDIIDWVTKETMKDHTKEILDPVITRGVTDIEYHQMRACLQLALLCTAREVYMRPTMLEIESELENLITSPESIPTTSDIQGERVHKIFQGRQDNFIENEDMVLEESISLFHGRLDPIRYFSIDELNSMKFCSNNVEIWQKHYAWYQGSWEGRAVLAKLSNGVFMDQVEANKFLQHLSREILVATQMATHNNVHKLLGCCLETKFPVIVYEWMAAETLEDRILLKDENQKKLPLLEWKDRLRIAWEISDVVSDFHTAHRPIILTNLEPVSVFLDQDNTAKLSNFNFFFPAGEENRRVAKCKNVYSFGVLFLSLLTGKSIDWITLEMEGVTKEYRKVCISEIVDPVLTKNGVATTELSAAIELALRCIEEETYRRPTMVDVANELYNMIDSSESFATTSSGV</sequence>
<keyword evidence="8" id="KW-0812">Transmembrane</keyword>
<accession>A0A0J8BEL4</accession>
<dbReference type="KEGG" id="bvg:104905996"/>
<keyword evidence="17" id="KW-0325">Glycoprotein</keyword>
<reference evidence="21 22" key="1">
    <citation type="journal article" date="2014" name="Nature">
        <title>The genome of the recently domesticated crop plant sugar beet (Beta vulgaris).</title>
        <authorList>
            <person name="Dohm J.C."/>
            <person name="Minoche A.E."/>
            <person name="Holtgrawe D."/>
            <person name="Capella-Gutierrez S."/>
            <person name="Zakrzewski F."/>
            <person name="Tafer H."/>
            <person name="Rupp O."/>
            <person name="Sorensen T.R."/>
            <person name="Stracke R."/>
            <person name="Reinhardt R."/>
            <person name="Goesmann A."/>
            <person name="Kraft T."/>
            <person name="Schulz B."/>
            <person name="Stadler P.F."/>
            <person name="Schmidt T."/>
            <person name="Gabaldon T."/>
            <person name="Lehrach H."/>
            <person name="Weisshaar B."/>
            <person name="Himmelbauer H."/>
        </authorList>
    </citation>
    <scope>NUCLEOTIDE SEQUENCE [LARGE SCALE GENOMIC DNA]</scope>
    <source>
        <tissue evidence="21">Taproot</tissue>
    </source>
</reference>
<evidence type="ECO:0000256" key="19">
    <source>
        <dbReference type="ARBA" id="ARBA00048679"/>
    </source>
</evidence>
<evidence type="ECO:0000256" key="4">
    <source>
        <dbReference type="ARBA" id="ARBA00022527"/>
    </source>
</evidence>
<feature type="domain" description="Protein kinase" evidence="20">
    <location>
        <begin position="728"/>
        <end position="1009"/>
    </location>
</feature>
<evidence type="ECO:0000259" key="20">
    <source>
        <dbReference type="PROSITE" id="PS50011"/>
    </source>
</evidence>
<evidence type="ECO:0000256" key="5">
    <source>
        <dbReference type="ARBA" id="ARBA00022553"/>
    </source>
</evidence>
<dbReference type="FunFam" id="1.10.510.10:FF:000358">
    <property type="entry name" value="Putative leucine-rich repeat receptor-like serine/threonine-protein kinase"/>
    <property type="match status" value="1"/>
</dbReference>
<evidence type="ECO:0000256" key="1">
    <source>
        <dbReference type="ARBA" id="ARBA00004162"/>
    </source>
</evidence>